<protein>
    <submittedName>
        <fullName evidence="2">Uncharacterized protein</fullName>
    </submittedName>
</protein>
<reference evidence="2" key="1">
    <citation type="submission" date="2023-03" db="EMBL/GenBank/DDBJ databases">
        <title>Massive genome expansion in bonnet fungi (Mycena s.s.) driven by repeated elements and novel gene families across ecological guilds.</title>
        <authorList>
            <consortium name="Lawrence Berkeley National Laboratory"/>
            <person name="Harder C.B."/>
            <person name="Miyauchi S."/>
            <person name="Viragh M."/>
            <person name="Kuo A."/>
            <person name="Thoen E."/>
            <person name="Andreopoulos B."/>
            <person name="Lu D."/>
            <person name="Skrede I."/>
            <person name="Drula E."/>
            <person name="Henrissat B."/>
            <person name="Morin E."/>
            <person name="Kohler A."/>
            <person name="Barry K."/>
            <person name="LaButti K."/>
            <person name="Morin E."/>
            <person name="Salamov A."/>
            <person name="Lipzen A."/>
            <person name="Mereny Z."/>
            <person name="Hegedus B."/>
            <person name="Baldrian P."/>
            <person name="Stursova M."/>
            <person name="Weitz H."/>
            <person name="Taylor A."/>
            <person name="Grigoriev I.V."/>
            <person name="Nagy L.G."/>
            <person name="Martin F."/>
            <person name="Kauserud H."/>
        </authorList>
    </citation>
    <scope>NUCLEOTIDE SEQUENCE</scope>
    <source>
        <strain evidence="2">CBHHK173m</strain>
    </source>
</reference>
<dbReference type="Proteomes" id="UP001222325">
    <property type="component" value="Unassembled WGS sequence"/>
</dbReference>
<comment type="caution">
    <text evidence="2">The sequence shown here is derived from an EMBL/GenBank/DDBJ whole genome shotgun (WGS) entry which is preliminary data.</text>
</comment>
<feature type="region of interest" description="Disordered" evidence="1">
    <location>
        <begin position="400"/>
        <end position="456"/>
    </location>
</feature>
<proteinExistence type="predicted"/>
<dbReference type="EMBL" id="JARJCN010000040">
    <property type="protein sequence ID" value="KAJ7083619.1"/>
    <property type="molecule type" value="Genomic_DNA"/>
</dbReference>
<feature type="compositionally biased region" description="Polar residues" evidence="1">
    <location>
        <begin position="424"/>
        <end position="437"/>
    </location>
</feature>
<evidence type="ECO:0000313" key="3">
    <source>
        <dbReference type="Proteomes" id="UP001222325"/>
    </source>
</evidence>
<sequence>MGSLRHFPREYGARSDTFALSSLAGDDNRISPISAPGLDLKSGKPSLREHAHDCTCKSDPVKQTQMAAVQPDPGARQSIWRPRRKSVKKRNDNSAIQDNSISSQLSPAPMFFGEIPAAEPSSNDFNFSTRARKHSFGAADTAKHQFTMPGVQAAMSSAASLVEHPAEKSGSILRFPRRKKPPEQAKGNNDPQQTDNAELYPAPSSGPVEMTSRGTQVARDSGFSEFVEGAEPRTRRLTAGRRLLSLLTARDSPPTTTRGGKKKKKGKGQMQEDAAAVSRTSAPAQPPQRGRAWTPAMALYVPEARTGSPSTNKKHPTGVLKKPGSQLATMQAAMQSSPSLARTKKVSFVLPFTRKRNHSTGNAESAGAPAVYASAAMEPPPPVNSIKKKTSGIMNFLRHRTSTRKDDARMDHPSPRQDPLARDLNTSSQIGSNTQITRPFRQGERSLPGTQRPTAQIDISSENLGLVFAAWHWDPRN</sequence>
<feature type="region of interest" description="Disordered" evidence="1">
    <location>
        <begin position="159"/>
        <end position="292"/>
    </location>
</feature>
<gene>
    <name evidence="2" type="ORF">B0H15DRAFT_991776</name>
</gene>
<feature type="region of interest" description="Disordered" evidence="1">
    <location>
        <begin position="24"/>
        <end position="94"/>
    </location>
</feature>
<evidence type="ECO:0000313" key="2">
    <source>
        <dbReference type="EMBL" id="KAJ7083619.1"/>
    </source>
</evidence>
<accession>A0AAD6U2M0</accession>
<feature type="compositionally biased region" description="Basic and acidic residues" evidence="1">
    <location>
        <begin position="46"/>
        <end position="60"/>
    </location>
</feature>
<organism evidence="2 3">
    <name type="scientific">Mycena belliarum</name>
    <dbReference type="NCBI Taxonomy" id="1033014"/>
    <lineage>
        <taxon>Eukaryota</taxon>
        <taxon>Fungi</taxon>
        <taxon>Dikarya</taxon>
        <taxon>Basidiomycota</taxon>
        <taxon>Agaricomycotina</taxon>
        <taxon>Agaricomycetes</taxon>
        <taxon>Agaricomycetidae</taxon>
        <taxon>Agaricales</taxon>
        <taxon>Marasmiineae</taxon>
        <taxon>Mycenaceae</taxon>
        <taxon>Mycena</taxon>
    </lineage>
</organism>
<evidence type="ECO:0000256" key="1">
    <source>
        <dbReference type="SAM" id="MobiDB-lite"/>
    </source>
</evidence>
<name>A0AAD6U2M0_9AGAR</name>
<feature type="compositionally biased region" description="Polar residues" evidence="1">
    <location>
        <begin position="186"/>
        <end position="196"/>
    </location>
</feature>
<keyword evidence="3" id="KW-1185">Reference proteome</keyword>
<feature type="compositionally biased region" description="Basic and acidic residues" evidence="1">
    <location>
        <begin position="403"/>
        <end position="421"/>
    </location>
</feature>
<feature type="compositionally biased region" description="Low complexity" evidence="1">
    <location>
        <begin position="240"/>
        <end position="250"/>
    </location>
</feature>
<feature type="region of interest" description="Disordered" evidence="1">
    <location>
        <begin position="304"/>
        <end position="325"/>
    </location>
</feature>
<dbReference type="AlphaFoldDB" id="A0AAD6U2M0"/>